<proteinExistence type="predicted"/>
<reference evidence="7" key="1">
    <citation type="journal article" date="2013" name="Nat. Genet.">
        <title>The duck genome and transcriptome provide insight into an avian influenza virus reservoir species.</title>
        <authorList>
            <person name="Huang Y."/>
            <person name="Li Y."/>
            <person name="Burt D.W."/>
            <person name="Chen H."/>
            <person name="Zhang Y."/>
            <person name="Qian W."/>
            <person name="Kim H."/>
            <person name="Gan S."/>
            <person name="Zhao Y."/>
            <person name="Li J."/>
            <person name="Yi K."/>
            <person name="Feng H."/>
            <person name="Zhu P."/>
            <person name="Li B."/>
            <person name="Liu Q."/>
            <person name="Fairley S."/>
            <person name="Magor K.E."/>
            <person name="Du Z."/>
            <person name="Hu X."/>
            <person name="Goodman L."/>
            <person name="Tafer H."/>
            <person name="Vignal A."/>
            <person name="Lee T."/>
            <person name="Kim K.W."/>
            <person name="Sheng Z."/>
            <person name="An Y."/>
            <person name="Searle S."/>
            <person name="Herrero J."/>
            <person name="Groenen M.A."/>
            <person name="Crooijmans R.P."/>
            <person name="Faraut T."/>
            <person name="Cai Q."/>
            <person name="Webster R.G."/>
            <person name="Aldridge J.R."/>
            <person name="Warren W.C."/>
            <person name="Bartschat S."/>
            <person name="Kehr S."/>
            <person name="Marz M."/>
            <person name="Stadler P.F."/>
            <person name="Smith J."/>
            <person name="Kraus R.H."/>
            <person name="Zhao Y."/>
            <person name="Ren L."/>
            <person name="Fei J."/>
            <person name="Morisson M."/>
            <person name="Kaiser P."/>
            <person name="Griffin D.K."/>
            <person name="Rao M."/>
            <person name="Pitel F."/>
            <person name="Wang J."/>
            <person name="Li N."/>
        </authorList>
    </citation>
    <scope>NUCLEOTIDE SEQUENCE [LARGE SCALE GENOMIC DNA]</scope>
</reference>
<dbReference type="EMBL" id="KB743972">
    <property type="protein sequence ID" value="EOA96471.1"/>
    <property type="molecule type" value="Genomic_DNA"/>
</dbReference>
<dbReference type="Pfam" id="PF13639">
    <property type="entry name" value="zf-RING_2"/>
    <property type="match status" value="1"/>
</dbReference>
<feature type="domain" description="RING-type" evidence="5">
    <location>
        <begin position="3"/>
        <end position="29"/>
    </location>
</feature>
<keyword evidence="7" id="KW-1185">Reference proteome</keyword>
<keyword evidence="1" id="KW-0479">Metal-binding</keyword>
<keyword evidence="2 4" id="KW-0863">Zinc-finger</keyword>
<evidence type="ECO:0000256" key="1">
    <source>
        <dbReference type="ARBA" id="ARBA00022723"/>
    </source>
</evidence>
<evidence type="ECO:0000256" key="3">
    <source>
        <dbReference type="ARBA" id="ARBA00022833"/>
    </source>
</evidence>
<organism evidence="6 7">
    <name type="scientific">Anas platyrhynchos</name>
    <name type="common">Mallard</name>
    <name type="synonym">Anas boschas</name>
    <dbReference type="NCBI Taxonomy" id="8839"/>
    <lineage>
        <taxon>Eukaryota</taxon>
        <taxon>Metazoa</taxon>
        <taxon>Chordata</taxon>
        <taxon>Craniata</taxon>
        <taxon>Vertebrata</taxon>
        <taxon>Euteleostomi</taxon>
        <taxon>Archelosauria</taxon>
        <taxon>Archosauria</taxon>
        <taxon>Dinosauria</taxon>
        <taxon>Saurischia</taxon>
        <taxon>Theropoda</taxon>
        <taxon>Coelurosauria</taxon>
        <taxon>Aves</taxon>
        <taxon>Neognathae</taxon>
        <taxon>Galloanserae</taxon>
        <taxon>Anseriformes</taxon>
        <taxon>Anatidae</taxon>
        <taxon>Anatinae</taxon>
        <taxon>Anas</taxon>
    </lineage>
</organism>
<evidence type="ECO:0000313" key="7">
    <source>
        <dbReference type="Proteomes" id="UP000296049"/>
    </source>
</evidence>
<feature type="non-terminal residue" evidence="6">
    <location>
        <position position="58"/>
    </location>
</feature>
<dbReference type="InterPro" id="IPR001841">
    <property type="entry name" value="Znf_RING"/>
</dbReference>
<dbReference type="InterPro" id="IPR013083">
    <property type="entry name" value="Znf_RING/FYVE/PHD"/>
</dbReference>
<accession>R0JHM5</accession>
<dbReference type="Gene3D" id="3.30.40.10">
    <property type="entry name" value="Zinc/RING finger domain, C3HC4 (zinc finger)"/>
    <property type="match status" value="1"/>
</dbReference>
<dbReference type="Proteomes" id="UP000296049">
    <property type="component" value="Unassembled WGS sequence"/>
</dbReference>
<dbReference type="PANTHER" id="PTHR16200">
    <property type="entry name" value="RING ZINC FINGER"/>
    <property type="match status" value="1"/>
</dbReference>
<evidence type="ECO:0000256" key="2">
    <source>
        <dbReference type="ARBA" id="ARBA00022771"/>
    </source>
</evidence>
<gene>
    <name evidence="6" type="ORF">Anapl_13880</name>
</gene>
<dbReference type="AlphaFoldDB" id="R0JHM5"/>
<sequence length="58" mass="6233">LRVLPCAHEFHRDCVDPWLLLQQTCPLCKHNILGECSSGALRSPGAPSTSCSPVHPPG</sequence>
<dbReference type="InterPro" id="IPR051073">
    <property type="entry name" value="ZNRF3_Arkadia_E3_ligases"/>
</dbReference>
<feature type="non-terminal residue" evidence="6">
    <location>
        <position position="1"/>
    </location>
</feature>
<evidence type="ECO:0000256" key="4">
    <source>
        <dbReference type="PROSITE-ProRule" id="PRU00175"/>
    </source>
</evidence>
<evidence type="ECO:0000313" key="6">
    <source>
        <dbReference type="EMBL" id="EOA96471.1"/>
    </source>
</evidence>
<evidence type="ECO:0000259" key="5">
    <source>
        <dbReference type="PROSITE" id="PS50089"/>
    </source>
</evidence>
<name>R0JHM5_ANAPL</name>
<keyword evidence="3" id="KW-0862">Zinc</keyword>
<dbReference type="GO" id="GO:0008270">
    <property type="term" value="F:zinc ion binding"/>
    <property type="evidence" value="ECO:0007669"/>
    <property type="project" value="UniProtKB-KW"/>
</dbReference>
<protein>
    <submittedName>
        <fullName evidence="6">RING finger protein 215</fullName>
    </submittedName>
</protein>
<dbReference type="SUPFAM" id="SSF57850">
    <property type="entry name" value="RING/U-box"/>
    <property type="match status" value="1"/>
</dbReference>
<dbReference type="PROSITE" id="PS50089">
    <property type="entry name" value="ZF_RING_2"/>
    <property type="match status" value="1"/>
</dbReference>